<feature type="region of interest" description="Disordered" evidence="1">
    <location>
        <begin position="43"/>
        <end position="68"/>
    </location>
</feature>
<evidence type="ECO:0000313" key="4">
    <source>
        <dbReference type="Proteomes" id="UP001152523"/>
    </source>
</evidence>
<proteinExistence type="predicted"/>
<comment type="caution">
    <text evidence="3">The sequence shown here is derived from an EMBL/GenBank/DDBJ whole genome shotgun (WGS) entry which is preliminary data.</text>
</comment>
<feature type="transmembrane region" description="Helical" evidence="2">
    <location>
        <begin position="12"/>
        <end position="33"/>
    </location>
</feature>
<dbReference type="PANTHER" id="PTHR34277:SF2">
    <property type="entry name" value="CLAVATA3_ESR (CLE)-RELATED PROTEIN 26"/>
    <property type="match status" value="1"/>
</dbReference>
<evidence type="ECO:0000313" key="3">
    <source>
        <dbReference type="EMBL" id="CAH9087503.1"/>
    </source>
</evidence>
<dbReference type="InterPro" id="IPR039316">
    <property type="entry name" value="CLE25/26"/>
</dbReference>
<organism evidence="3 4">
    <name type="scientific">Cuscuta epithymum</name>
    <dbReference type="NCBI Taxonomy" id="186058"/>
    <lineage>
        <taxon>Eukaryota</taxon>
        <taxon>Viridiplantae</taxon>
        <taxon>Streptophyta</taxon>
        <taxon>Embryophyta</taxon>
        <taxon>Tracheophyta</taxon>
        <taxon>Spermatophyta</taxon>
        <taxon>Magnoliopsida</taxon>
        <taxon>eudicotyledons</taxon>
        <taxon>Gunneridae</taxon>
        <taxon>Pentapetalae</taxon>
        <taxon>asterids</taxon>
        <taxon>lamiids</taxon>
        <taxon>Solanales</taxon>
        <taxon>Convolvulaceae</taxon>
        <taxon>Cuscuteae</taxon>
        <taxon>Cuscuta</taxon>
        <taxon>Cuscuta subgen. Cuscuta</taxon>
    </lineage>
</organism>
<keyword evidence="2" id="KW-0812">Transmembrane</keyword>
<sequence>MGSSSRCEKSRKVSFCGSIVLLGLTWLLLVGVLHNEASTTTITTRTRTTHSDHVRRGGGRGRRMKMDDGKKLEVSSNVHADLNFMSKRKVPNGPDPIHNRRAGNSHRPPGRAYRGELNKPMKP</sequence>
<protein>
    <submittedName>
        <fullName evidence="3">Uncharacterized protein</fullName>
    </submittedName>
</protein>
<dbReference type="EMBL" id="CAMAPF010000058">
    <property type="protein sequence ID" value="CAH9087503.1"/>
    <property type="molecule type" value="Genomic_DNA"/>
</dbReference>
<evidence type="ECO:0000256" key="2">
    <source>
        <dbReference type="SAM" id="Phobius"/>
    </source>
</evidence>
<keyword evidence="2" id="KW-0472">Membrane</keyword>
<evidence type="ECO:0000256" key="1">
    <source>
        <dbReference type="SAM" id="MobiDB-lite"/>
    </source>
</evidence>
<feature type="compositionally biased region" description="Basic and acidic residues" evidence="1">
    <location>
        <begin position="113"/>
        <end position="123"/>
    </location>
</feature>
<dbReference type="Proteomes" id="UP001152523">
    <property type="component" value="Unassembled WGS sequence"/>
</dbReference>
<keyword evidence="4" id="KW-1185">Reference proteome</keyword>
<reference evidence="3" key="1">
    <citation type="submission" date="2022-07" db="EMBL/GenBank/DDBJ databases">
        <authorList>
            <person name="Macas J."/>
            <person name="Novak P."/>
            <person name="Neumann P."/>
        </authorList>
    </citation>
    <scope>NUCLEOTIDE SEQUENCE</scope>
</reference>
<keyword evidence="2" id="KW-1133">Transmembrane helix</keyword>
<gene>
    <name evidence="3" type="ORF">CEPIT_LOCUS10176</name>
</gene>
<dbReference type="AlphaFoldDB" id="A0AAV0CX12"/>
<name>A0AAV0CX12_9ASTE</name>
<accession>A0AAV0CX12</accession>
<dbReference type="PANTHER" id="PTHR34277">
    <property type="entry name" value="CLAVATA3/ESR (CLE)-RELATED PROTEIN 26"/>
    <property type="match status" value="1"/>
</dbReference>
<feature type="region of interest" description="Disordered" evidence="1">
    <location>
        <begin position="84"/>
        <end position="123"/>
    </location>
</feature>